<dbReference type="Proteomes" id="UP000321723">
    <property type="component" value="Unassembled WGS sequence"/>
</dbReference>
<dbReference type="RefSeq" id="WP_146838256.1">
    <property type="nucleotide sequence ID" value="NZ_BJVQ01000034.1"/>
</dbReference>
<dbReference type="EMBL" id="BJVQ01000034">
    <property type="protein sequence ID" value="GEL47283.1"/>
    <property type="molecule type" value="Genomic_DNA"/>
</dbReference>
<feature type="domain" description="HPr" evidence="6">
    <location>
        <begin position="1"/>
        <end position="89"/>
    </location>
</feature>
<protein>
    <recommendedName>
        <fullName evidence="3">Phosphocarrier protein HPr</fullName>
    </recommendedName>
</protein>
<keyword evidence="5" id="KW-0598">Phosphotransferase system</keyword>
<organism evidence="7 9">
    <name type="scientific">Cellulomonas hominis</name>
    <dbReference type="NCBI Taxonomy" id="156981"/>
    <lineage>
        <taxon>Bacteria</taxon>
        <taxon>Bacillati</taxon>
        <taxon>Actinomycetota</taxon>
        <taxon>Actinomycetes</taxon>
        <taxon>Micrococcales</taxon>
        <taxon>Cellulomonadaceae</taxon>
        <taxon>Cellulomonas</taxon>
    </lineage>
</organism>
<dbReference type="PROSITE" id="PS51350">
    <property type="entry name" value="PTS_HPR_DOM"/>
    <property type="match status" value="1"/>
</dbReference>
<dbReference type="PANTHER" id="PTHR33705">
    <property type="entry name" value="PHOSPHOCARRIER PROTEIN HPR"/>
    <property type="match status" value="1"/>
</dbReference>
<dbReference type="Proteomes" id="UP000564629">
    <property type="component" value="Unassembled WGS sequence"/>
</dbReference>
<reference evidence="8 10" key="2">
    <citation type="submission" date="2020-08" db="EMBL/GenBank/DDBJ databases">
        <title>Sequencing the genomes of 1000 actinobacteria strains.</title>
        <authorList>
            <person name="Klenk H.-P."/>
        </authorList>
    </citation>
    <scope>NUCLEOTIDE SEQUENCE [LARGE SCALE GENOMIC DNA]</scope>
    <source>
        <strain evidence="8 10">DSM 9581</strain>
    </source>
</reference>
<dbReference type="InterPro" id="IPR050399">
    <property type="entry name" value="HPr"/>
</dbReference>
<dbReference type="EMBL" id="JACHDN010000001">
    <property type="protein sequence ID" value="MBB5472017.1"/>
    <property type="molecule type" value="Genomic_DNA"/>
</dbReference>
<dbReference type="PANTHER" id="PTHR33705:SF2">
    <property type="entry name" value="PHOSPHOCARRIER PROTEIN NPR"/>
    <property type="match status" value="1"/>
</dbReference>
<evidence type="ECO:0000313" key="7">
    <source>
        <dbReference type="EMBL" id="GEL47283.1"/>
    </source>
</evidence>
<dbReference type="GO" id="GO:0009401">
    <property type="term" value="P:phosphoenolpyruvate-dependent sugar phosphotransferase system"/>
    <property type="evidence" value="ECO:0007669"/>
    <property type="project" value="UniProtKB-KW"/>
</dbReference>
<dbReference type="InterPro" id="IPR000032">
    <property type="entry name" value="HPr-like"/>
</dbReference>
<comment type="function">
    <text evidence="1">General (non sugar-specific) component of the phosphoenolpyruvate-dependent sugar phosphotransferase system (sugar PTS). This major carbohydrate active-transport system catalyzes the phosphorylation of incoming sugar substrates concomitantly with their translocation across the cell membrane. The phosphoryl group from phosphoenolpyruvate (PEP) is transferred to the phosphoryl carrier protein HPr by enzyme I. Phospho-HPr then transfers it to the PTS EIIA domain.</text>
</comment>
<dbReference type="Pfam" id="PF00381">
    <property type="entry name" value="PTS-HPr"/>
    <property type="match status" value="1"/>
</dbReference>
<comment type="subcellular location">
    <subcellularLocation>
        <location evidence="2">Cytoplasm</location>
    </subcellularLocation>
</comment>
<evidence type="ECO:0000313" key="9">
    <source>
        <dbReference type="Proteomes" id="UP000321723"/>
    </source>
</evidence>
<evidence type="ECO:0000256" key="3">
    <source>
        <dbReference type="ARBA" id="ARBA00020422"/>
    </source>
</evidence>
<name>A0A511FDJ8_9CELL</name>
<dbReference type="GO" id="GO:0016740">
    <property type="term" value="F:transferase activity"/>
    <property type="evidence" value="ECO:0007669"/>
    <property type="project" value="UniProtKB-KW"/>
</dbReference>
<evidence type="ECO:0000313" key="8">
    <source>
        <dbReference type="EMBL" id="MBB5472017.1"/>
    </source>
</evidence>
<dbReference type="CDD" id="cd00367">
    <property type="entry name" value="PTS-HPr_like"/>
    <property type="match status" value="1"/>
</dbReference>
<keyword evidence="9" id="KW-1185">Reference proteome</keyword>
<sequence>MPHRRARVATATGLHARPASLLTRAAADGGHAVLIGRDGEPAVDAASILSVMGLKLQHGEEVVLSADAADAEPLLEELAALLATDLDLVGQS</sequence>
<reference evidence="7 9" key="1">
    <citation type="submission" date="2019-07" db="EMBL/GenBank/DDBJ databases">
        <title>Whole genome shotgun sequence of Cellulomonas hominis NBRC 16055.</title>
        <authorList>
            <person name="Hosoyama A."/>
            <person name="Uohara A."/>
            <person name="Ohji S."/>
            <person name="Ichikawa N."/>
        </authorList>
    </citation>
    <scope>NUCLEOTIDE SEQUENCE [LARGE SCALE GENOMIC DNA]</scope>
    <source>
        <strain evidence="7 9">NBRC 16055</strain>
    </source>
</reference>
<comment type="caution">
    <text evidence="7">The sequence shown here is derived from an EMBL/GenBank/DDBJ whole genome shotgun (WGS) entry which is preliminary data.</text>
</comment>
<dbReference type="SUPFAM" id="SSF55594">
    <property type="entry name" value="HPr-like"/>
    <property type="match status" value="1"/>
</dbReference>
<accession>A0A511FDJ8</accession>
<keyword evidence="4" id="KW-0963">Cytoplasm</keyword>
<evidence type="ECO:0000256" key="2">
    <source>
        <dbReference type="ARBA" id="ARBA00004496"/>
    </source>
</evidence>
<dbReference type="InterPro" id="IPR001020">
    <property type="entry name" value="PTS_HPr_His_P_site"/>
</dbReference>
<evidence type="ECO:0000259" key="6">
    <source>
        <dbReference type="PROSITE" id="PS51350"/>
    </source>
</evidence>
<proteinExistence type="predicted"/>
<dbReference type="PROSITE" id="PS00369">
    <property type="entry name" value="PTS_HPR_HIS"/>
    <property type="match status" value="1"/>
</dbReference>
<gene>
    <name evidence="7" type="ORF">CHO01_23990</name>
    <name evidence="8" type="ORF">HNR08_000753</name>
</gene>
<dbReference type="Gene3D" id="3.30.1340.10">
    <property type="entry name" value="HPr-like"/>
    <property type="match status" value="1"/>
</dbReference>
<dbReference type="NCBIfam" id="TIGR01003">
    <property type="entry name" value="PTS_HPr_family"/>
    <property type="match status" value="1"/>
</dbReference>
<keyword evidence="8" id="KW-0808">Transferase</keyword>
<evidence type="ECO:0000256" key="4">
    <source>
        <dbReference type="ARBA" id="ARBA00022490"/>
    </source>
</evidence>
<dbReference type="PRINTS" id="PR00107">
    <property type="entry name" value="PHOSPHOCPHPR"/>
</dbReference>
<evidence type="ECO:0000313" key="10">
    <source>
        <dbReference type="Proteomes" id="UP000564629"/>
    </source>
</evidence>
<dbReference type="GO" id="GO:0005737">
    <property type="term" value="C:cytoplasm"/>
    <property type="evidence" value="ECO:0007669"/>
    <property type="project" value="UniProtKB-SubCell"/>
</dbReference>
<dbReference type="AlphaFoldDB" id="A0A511FDJ8"/>
<evidence type="ECO:0000256" key="1">
    <source>
        <dbReference type="ARBA" id="ARBA00003681"/>
    </source>
</evidence>
<dbReference type="OrthoDB" id="9809047at2"/>
<dbReference type="InterPro" id="IPR035895">
    <property type="entry name" value="HPr-like_sf"/>
</dbReference>
<evidence type="ECO:0000256" key="5">
    <source>
        <dbReference type="ARBA" id="ARBA00022683"/>
    </source>
</evidence>